<evidence type="ECO:0000313" key="2">
    <source>
        <dbReference type="EMBL" id="MBK0399115.1"/>
    </source>
</evidence>
<keyword evidence="1" id="KW-1133">Transmembrane helix</keyword>
<keyword evidence="1" id="KW-0472">Membrane</keyword>
<gene>
    <name evidence="2" type="ORF">H0I76_07935</name>
</gene>
<feature type="transmembrane region" description="Helical" evidence="1">
    <location>
        <begin position="12"/>
        <end position="37"/>
    </location>
</feature>
<comment type="caution">
    <text evidence="2">The sequence shown here is derived from an EMBL/GenBank/DDBJ whole genome shotgun (WGS) entry which is preliminary data.</text>
</comment>
<evidence type="ECO:0000256" key="1">
    <source>
        <dbReference type="SAM" id="Phobius"/>
    </source>
</evidence>
<protein>
    <recommendedName>
        <fullName evidence="4">Pilus assembly protein</fullName>
    </recommendedName>
</protein>
<reference evidence="2" key="1">
    <citation type="submission" date="2020-12" db="EMBL/GenBank/DDBJ databases">
        <title>Bacterial taxonomy.</title>
        <authorList>
            <person name="Pan X."/>
        </authorList>
    </citation>
    <scope>NUCLEOTIDE SEQUENCE</scope>
    <source>
        <strain evidence="2">M0105</strain>
    </source>
</reference>
<dbReference type="EMBL" id="JAEHHL010000004">
    <property type="protein sequence ID" value="MBK0399115.1"/>
    <property type="molecule type" value="Genomic_DNA"/>
</dbReference>
<name>A0A8J7M6J8_9RHOB</name>
<keyword evidence="3" id="KW-1185">Reference proteome</keyword>
<sequence length="55" mass="5985">MSYISKFMRDESGIATLDWVAISAGAMLLALGVFVYLQPALFNAATDLANLIRSF</sequence>
<organism evidence="2 3">
    <name type="scientific">Thermohalobaculum xanthum</name>
    <dbReference type="NCBI Taxonomy" id="2753746"/>
    <lineage>
        <taxon>Bacteria</taxon>
        <taxon>Pseudomonadati</taxon>
        <taxon>Pseudomonadota</taxon>
        <taxon>Alphaproteobacteria</taxon>
        <taxon>Rhodobacterales</taxon>
        <taxon>Paracoccaceae</taxon>
        <taxon>Thermohalobaculum</taxon>
    </lineage>
</organism>
<evidence type="ECO:0008006" key="4">
    <source>
        <dbReference type="Google" id="ProtNLM"/>
    </source>
</evidence>
<evidence type="ECO:0000313" key="3">
    <source>
        <dbReference type="Proteomes" id="UP000655420"/>
    </source>
</evidence>
<dbReference type="RefSeq" id="WP_200609065.1">
    <property type="nucleotide sequence ID" value="NZ_JAEHHL010000004.1"/>
</dbReference>
<keyword evidence="1" id="KW-0812">Transmembrane</keyword>
<dbReference type="AlphaFoldDB" id="A0A8J7M6J8"/>
<accession>A0A8J7M6J8</accession>
<proteinExistence type="predicted"/>
<dbReference type="Proteomes" id="UP000655420">
    <property type="component" value="Unassembled WGS sequence"/>
</dbReference>